<dbReference type="Gene3D" id="3.30.160.60">
    <property type="entry name" value="Classic Zinc Finger"/>
    <property type="match status" value="7"/>
</dbReference>
<evidence type="ECO:0000256" key="2">
    <source>
        <dbReference type="ARBA" id="ARBA00022723"/>
    </source>
</evidence>
<sequence length="317" mass="36427">MYKIHKFSNTCNTAESVLLGLQNVTNVIRGTFKGYYTSSDMMRHIRIHTGENLFQCTICAKSFNGKGHLNKHMRTHTGEHWGISTAELGKCAKRHQCTSCGYTSIRSADLKRHIRIHTGERPYPCTICAKSFNEKGHLNKHMRTHTGEHIGIKLARIEKSAGRRQISSYDCTTDYSAFMIKPTRIHMGERPVQCAICMKRFQRKSHFNNHMRTHTESALQILRISSARLAKCAKRHQCSSCGYTSTRSADIKRHIRTHTGEKPFQCTICAKSFTEKFNLNSHMRTHTGERPFSCPECDKAFSRKENMKAHLISYHFQ</sequence>
<feature type="domain" description="C2H2-type" evidence="8">
    <location>
        <begin position="95"/>
        <end position="122"/>
    </location>
</feature>
<gene>
    <name evidence="9" type="ORF">CEXT_98261</name>
</gene>
<keyword evidence="2" id="KW-0479">Metal-binding</keyword>
<comment type="subcellular location">
    <subcellularLocation>
        <location evidence="1">Nucleus</location>
    </subcellularLocation>
</comment>
<dbReference type="SMART" id="SM00355">
    <property type="entry name" value="ZnF_C2H2"/>
    <property type="match status" value="7"/>
</dbReference>
<dbReference type="Proteomes" id="UP001054945">
    <property type="component" value="Unassembled WGS sequence"/>
</dbReference>
<dbReference type="GO" id="GO:0032502">
    <property type="term" value="P:developmental process"/>
    <property type="evidence" value="ECO:0007669"/>
    <property type="project" value="UniProtKB-ARBA"/>
</dbReference>
<dbReference type="InterPro" id="IPR050331">
    <property type="entry name" value="Zinc_finger"/>
</dbReference>
<evidence type="ECO:0000256" key="4">
    <source>
        <dbReference type="ARBA" id="ARBA00022771"/>
    </source>
</evidence>
<dbReference type="FunFam" id="3.30.160.60:FF:002343">
    <property type="entry name" value="Zinc finger protein 33A"/>
    <property type="match status" value="1"/>
</dbReference>
<feature type="domain" description="C2H2-type" evidence="8">
    <location>
        <begin position="123"/>
        <end position="150"/>
    </location>
</feature>
<dbReference type="PROSITE" id="PS50157">
    <property type="entry name" value="ZINC_FINGER_C2H2_2"/>
    <property type="match status" value="7"/>
</dbReference>
<feature type="domain" description="C2H2-type" evidence="8">
    <location>
        <begin position="236"/>
        <end position="263"/>
    </location>
</feature>
<dbReference type="PANTHER" id="PTHR16515">
    <property type="entry name" value="PR DOMAIN ZINC FINGER PROTEIN"/>
    <property type="match status" value="1"/>
</dbReference>
<evidence type="ECO:0000256" key="6">
    <source>
        <dbReference type="ARBA" id="ARBA00023242"/>
    </source>
</evidence>
<comment type="caution">
    <text evidence="9">The sequence shown here is derived from an EMBL/GenBank/DDBJ whole genome shotgun (WGS) entry which is preliminary data.</text>
</comment>
<evidence type="ECO:0000256" key="7">
    <source>
        <dbReference type="PROSITE-ProRule" id="PRU00042"/>
    </source>
</evidence>
<protein>
    <recommendedName>
        <fullName evidence="8">C2H2-type domain-containing protein</fullName>
    </recommendedName>
</protein>
<keyword evidence="10" id="KW-1185">Reference proteome</keyword>
<dbReference type="AlphaFoldDB" id="A0AAV4PH70"/>
<dbReference type="EMBL" id="BPLR01004589">
    <property type="protein sequence ID" value="GIX95974.1"/>
    <property type="molecule type" value="Genomic_DNA"/>
</dbReference>
<dbReference type="Pfam" id="PF00096">
    <property type="entry name" value="zf-C2H2"/>
    <property type="match status" value="5"/>
</dbReference>
<dbReference type="Pfam" id="PF13465">
    <property type="entry name" value="zf-H2C2_2"/>
    <property type="match status" value="1"/>
</dbReference>
<name>A0AAV4PH70_CAEEX</name>
<evidence type="ECO:0000313" key="10">
    <source>
        <dbReference type="Proteomes" id="UP001054945"/>
    </source>
</evidence>
<dbReference type="FunFam" id="3.30.160.60:FF:000446">
    <property type="entry name" value="Zinc finger protein"/>
    <property type="match status" value="1"/>
</dbReference>
<feature type="domain" description="C2H2-type" evidence="8">
    <location>
        <begin position="264"/>
        <end position="291"/>
    </location>
</feature>
<evidence type="ECO:0000256" key="5">
    <source>
        <dbReference type="ARBA" id="ARBA00022833"/>
    </source>
</evidence>
<dbReference type="InterPro" id="IPR036236">
    <property type="entry name" value="Znf_C2H2_sf"/>
</dbReference>
<accession>A0AAV4PH70</accession>
<dbReference type="GO" id="GO:0006355">
    <property type="term" value="P:regulation of DNA-templated transcription"/>
    <property type="evidence" value="ECO:0007669"/>
    <property type="project" value="UniProtKB-ARBA"/>
</dbReference>
<keyword evidence="6" id="KW-0539">Nucleus</keyword>
<feature type="domain" description="C2H2-type" evidence="8">
    <location>
        <begin position="192"/>
        <end position="219"/>
    </location>
</feature>
<dbReference type="SUPFAM" id="SSF57667">
    <property type="entry name" value="beta-beta-alpha zinc fingers"/>
    <property type="match status" value="5"/>
</dbReference>
<evidence type="ECO:0000256" key="3">
    <source>
        <dbReference type="ARBA" id="ARBA00022737"/>
    </source>
</evidence>
<dbReference type="PROSITE" id="PS00028">
    <property type="entry name" value="ZINC_FINGER_C2H2_1"/>
    <property type="match status" value="5"/>
</dbReference>
<feature type="domain" description="C2H2-type" evidence="8">
    <location>
        <begin position="54"/>
        <end position="81"/>
    </location>
</feature>
<keyword evidence="3" id="KW-0677">Repeat</keyword>
<evidence type="ECO:0000313" key="9">
    <source>
        <dbReference type="EMBL" id="GIX95974.1"/>
    </source>
</evidence>
<dbReference type="FunFam" id="3.30.160.60:FF:001325">
    <property type="entry name" value="zinc finger protein 200"/>
    <property type="match status" value="2"/>
</dbReference>
<keyword evidence="5" id="KW-0862">Zinc</keyword>
<dbReference type="PANTHER" id="PTHR16515:SF49">
    <property type="entry name" value="GASTRULA ZINC FINGER PROTEIN XLCGF49.1-LIKE-RELATED"/>
    <property type="match status" value="1"/>
</dbReference>
<dbReference type="FunFam" id="3.30.160.60:FF:000202">
    <property type="entry name" value="Zinc finger protein 574"/>
    <property type="match status" value="1"/>
</dbReference>
<dbReference type="GO" id="GO:0005634">
    <property type="term" value="C:nucleus"/>
    <property type="evidence" value="ECO:0007669"/>
    <property type="project" value="UniProtKB-SubCell"/>
</dbReference>
<reference evidence="9 10" key="1">
    <citation type="submission" date="2021-06" db="EMBL/GenBank/DDBJ databases">
        <title>Caerostris extrusa draft genome.</title>
        <authorList>
            <person name="Kono N."/>
            <person name="Arakawa K."/>
        </authorList>
    </citation>
    <scope>NUCLEOTIDE SEQUENCE [LARGE SCALE GENOMIC DNA]</scope>
</reference>
<dbReference type="GO" id="GO:0008270">
    <property type="term" value="F:zinc ion binding"/>
    <property type="evidence" value="ECO:0007669"/>
    <property type="project" value="UniProtKB-KW"/>
</dbReference>
<evidence type="ECO:0000256" key="1">
    <source>
        <dbReference type="ARBA" id="ARBA00004123"/>
    </source>
</evidence>
<dbReference type="FunFam" id="3.30.160.60:FF:000624">
    <property type="entry name" value="zinc finger protein 697"/>
    <property type="match status" value="1"/>
</dbReference>
<proteinExistence type="predicted"/>
<organism evidence="9 10">
    <name type="scientific">Caerostris extrusa</name>
    <name type="common">Bark spider</name>
    <name type="synonym">Caerostris bankana</name>
    <dbReference type="NCBI Taxonomy" id="172846"/>
    <lineage>
        <taxon>Eukaryota</taxon>
        <taxon>Metazoa</taxon>
        <taxon>Ecdysozoa</taxon>
        <taxon>Arthropoda</taxon>
        <taxon>Chelicerata</taxon>
        <taxon>Arachnida</taxon>
        <taxon>Araneae</taxon>
        <taxon>Araneomorphae</taxon>
        <taxon>Entelegynae</taxon>
        <taxon>Araneoidea</taxon>
        <taxon>Araneidae</taxon>
        <taxon>Caerostris</taxon>
    </lineage>
</organism>
<dbReference type="InterPro" id="IPR013087">
    <property type="entry name" value="Znf_C2H2_type"/>
</dbReference>
<keyword evidence="4 7" id="KW-0863">Zinc-finger</keyword>
<feature type="domain" description="C2H2-type" evidence="8">
    <location>
        <begin position="292"/>
        <end position="317"/>
    </location>
</feature>
<evidence type="ECO:0000259" key="8">
    <source>
        <dbReference type="PROSITE" id="PS50157"/>
    </source>
</evidence>